<comment type="subcellular location">
    <subcellularLocation>
        <location evidence="1">Periplasm</location>
    </subcellularLocation>
</comment>
<feature type="domain" description="Solute-binding protein family 3/N-terminal" evidence="4">
    <location>
        <begin position="59"/>
        <end position="289"/>
    </location>
</feature>
<dbReference type="AlphaFoldDB" id="A0A2U2DWU5"/>
<dbReference type="PANTHER" id="PTHR35936:SF35">
    <property type="entry name" value="L-CYSTINE-BINDING PROTEIN TCYJ"/>
    <property type="match status" value="1"/>
</dbReference>
<dbReference type="RefSeq" id="WP_109456206.1">
    <property type="nucleotide sequence ID" value="NZ_QFBC01000001.1"/>
</dbReference>
<evidence type="ECO:0000313" key="6">
    <source>
        <dbReference type="Proteomes" id="UP000245252"/>
    </source>
</evidence>
<keyword evidence="2 3" id="KW-0732">Signal</keyword>
<name>A0A2U2DWU5_9HYPH</name>
<comment type="caution">
    <text evidence="5">The sequence shown here is derived from an EMBL/GenBank/DDBJ whole genome shotgun (WGS) entry which is preliminary data.</text>
</comment>
<dbReference type="OrthoDB" id="9796586at2"/>
<evidence type="ECO:0000313" key="5">
    <source>
        <dbReference type="EMBL" id="PWE57689.1"/>
    </source>
</evidence>
<accession>A0A2U2DWU5</accession>
<organism evidence="5 6">
    <name type="scientific">Metarhizobium album</name>
    <dbReference type="NCBI Taxonomy" id="2182425"/>
    <lineage>
        <taxon>Bacteria</taxon>
        <taxon>Pseudomonadati</taxon>
        <taxon>Pseudomonadota</taxon>
        <taxon>Alphaproteobacteria</taxon>
        <taxon>Hyphomicrobiales</taxon>
        <taxon>Rhizobiaceae</taxon>
        <taxon>Metarhizobium</taxon>
    </lineage>
</organism>
<dbReference type="GO" id="GO:0042597">
    <property type="term" value="C:periplasmic space"/>
    <property type="evidence" value="ECO:0007669"/>
    <property type="project" value="UniProtKB-SubCell"/>
</dbReference>
<evidence type="ECO:0000256" key="2">
    <source>
        <dbReference type="ARBA" id="ARBA00022729"/>
    </source>
</evidence>
<dbReference type="SMART" id="SM00062">
    <property type="entry name" value="PBPb"/>
    <property type="match status" value="1"/>
</dbReference>
<feature type="chain" id="PRO_5015693454" evidence="3">
    <location>
        <begin position="35"/>
        <end position="291"/>
    </location>
</feature>
<dbReference type="Pfam" id="PF00497">
    <property type="entry name" value="SBP_bac_3"/>
    <property type="match status" value="1"/>
</dbReference>
<reference evidence="5 6" key="1">
    <citation type="submission" date="2018-05" db="EMBL/GenBank/DDBJ databases">
        <title>The draft genome of strain NS-104.</title>
        <authorList>
            <person name="Hang P."/>
            <person name="Jiang J."/>
        </authorList>
    </citation>
    <scope>NUCLEOTIDE SEQUENCE [LARGE SCALE GENOMIC DNA]</scope>
    <source>
        <strain evidence="5 6">NS-104</strain>
    </source>
</reference>
<feature type="signal peptide" evidence="3">
    <location>
        <begin position="1"/>
        <end position="34"/>
    </location>
</feature>
<dbReference type="Gene3D" id="3.40.190.10">
    <property type="entry name" value="Periplasmic binding protein-like II"/>
    <property type="match status" value="2"/>
</dbReference>
<dbReference type="EMBL" id="QFBC01000001">
    <property type="protein sequence ID" value="PWE57689.1"/>
    <property type="molecule type" value="Genomic_DNA"/>
</dbReference>
<dbReference type="InterPro" id="IPR001638">
    <property type="entry name" value="Solute-binding_3/MltF_N"/>
</dbReference>
<evidence type="ECO:0000259" key="4">
    <source>
        <dbReference type="SMART" id="SM00062"/>
    </source>
</evidence>
<protein>
    <submittedName>
        <fullName evidence="5">Amino acid ABC transporter</fullName>
    </submittedName>
</protein>
<evidence type="ECO:0000256" key="1">
    <source>
        <dbReference type="ARBA" id="ARBA00004418"/>
    </source>
</evidence>
<evidence type="ECO:0000256" key="3">
    <source>
        <dbReference type="SAM" id="SignalP"/>
    </source>
</evidence>
<dbReference type="PANTHER" id="PTHR35936">
    <property type="entry name" value="MEMBRANE-BOUND LYTIC MUREIN TRANSGLYCOSYLASE F"/>
    <property type="match status" value="1"/>
</dbReference>
<sequence>MRRPILSSLENWGKYTLNALFSLLVLAQAVTAEAADNRLPVLFDSRERLAKPDLSEIGRVRFVTTVDFAPFNFIDQTGRLAGFQVDLAREICDELKIAEKCQIQALPFAEIEAAVEGGQAEAAIAGVAVTPQLRRRFSFSRPFMELPARFVRNRKVSLPDEKAASLAGHPVGVVTGTRHAAMLQAFFPGLKAVGFADRNAMMEALKTGAVDAVFSDGLQLSFWTSGPASANCCTFLDGPYFSEFFLSEGMTVMLRKDDTVLTAAIDHALLTLSRNGRLQEIYLRYFPYGLY</sequence>
<dbReference type="SUPFAM" id="SSF53850">
    <property type="entry name" value="Periplasmic binding protein-like II"/>
    <property type="match status" value="1"/>
</dbReference>
<gene>
    <name evidence="5" type="ORF">DEM27_00305</name>
</gene>
<proteinExistence type="predicted"/>
<keyword evidence="6" id="KW-1185">Reference proteome</keyword>
<dbReference type="Proteomes" id="UP000245252">
    <property type="component" value="Unassembled WGS sequence"/>
</dbReference>